<keyword evidence="4" id="KW-1185">Reference proteome</keyword>
<evidence type="ECO:0000313" key="3">
    <source>
        <dbReference type="EMBL" id="KAG9392265.1"/>
    </source>
</evidence>
<keyword evidence="1" id="KW-0677">Repeat</keyword>
<dbReference type="OrthoDB" id="10052615at2759"/>
<dbReference type="InterPro" id="IPR015915">
    <property type="entry name" value="Kelch-typ_b-propeller"/>
</dbReference>
<protein>
    <submittedName>
        <fullName evidence="3">Muskelin</fullName>
    </submittedName>
</protein>
<reference evidence="3" key="1">
    <citation type="submission" date="2021-05" db="EMBL/GenBank/DDBJ databases">
        <title>A free-living protist that lacks canonical eukaryotic 1 DNA replication and segregation systems.</title>
        <authorList>
            <person name="Salas-Leiva D.E."/>
            <person name="Tromer E.C."/>
            <person name="Curtis B.A."/>
            <person name="Jerlstrom-Hultqvist J."/>
            <person name="Kolisko M."/>
            <person name="Yi Z."/>
            <person name="Salas-Leiva J.S."/>
            <person name="Gallot-Lavallee L."/>
            <person name="Kops G.J.P.L."/>
            <person name="Archibald J.M."/>
            <person name="Simpson A.G.B."/>
            <person name="Roger A.J."/>
        </authorList>
    </citation>
    <scope>NUCLEOTIDE SEQUENCE</scope>
    <source>
        <strain evidence="3">BICM</strain>
    </source>
</reference>
<dbReference type="InterPro" id="IPR052456">
    <property type="entry name" value="CTLH_complex_component"/>
</dbReference>
<dbReference type="Pfam" id="PF01344">
    <property type="entry name" value="Kelch_1"/>
    <property type="match status" value="1"/>
</dbReference>
<evidence type="ECO:0000259" key="2">
    <source>
        <dbReference type="Pfam" id="PF06588"/>
    </source>
</evidence>
<gene>
    <name evidence="3" type="ORF">J8273_5250</name>
</gene>
<dbReference type="PANTHER" id="PTHR15526">
    <property type="entry name" value="MUSKELIN"/>
    <property type="match status" value="1"/>
</dbReference>
<accession>A0A8J6AV06</accession>
<dbReference type="GO" id="GO:0005737">
    <property type="term" value="C:cytoplasm"/>
    <property type="evidence" value="ECO:0007669"/>
    <property type="project" value="TreeGrafter"/>
</dbReference>
<dbReference type="InterPro" id="IPR010565">
    <property type="entry name" value="Muskelin_N"/>
</dbReference>
<comment type="caution">
    <text evidence="3">The sequence shown here is derived from an EMBL/GenBank/DDBJ whole genome shotgun (WGS) entry which is preliminary data.</text>
</comment>
<evidence type="ECO:0000256" key="1">
    <source>
        <dbReference type="ARBA" id="ARBA00022737"/>
    </source>
</evidence>
<dbReference type="PANTHER" id="PTHR15526:SF5">
    <property type="entry name" value="MUSKELIN"/>
    <property type="match status" value="1"/>
</dbReference>
<dbReference type="Gene3D" id="2.60.120.260">
    <property type="entry name" value="Galactose-binding domain-like"/>
    <property type="match status" value="1"/>
</dbReference>
<dbReference type="Proteomes" id="UP000717585">
    <property type="component" value="Unassembled WGS sequence"/>
</dbReference>
<sequence>MDLTGATSLQYSVHSYSSQEHMFGPETLGVTDPTDALSKWSCSARAGPQYVLLELKRIAILTRIAIGKYERRHPSQCCDFRVYAGLSRTSLTPILTHSLRNNTTPEAFDLLPSPYIKKTPSPVRYVKIELQTAHVSNESISLAFVGLTGVELPTPPSAIHSNVYSRTTARQILSMCTNERAVPIAGQLLKMSCPKFFGDLFDHIISGSDNLEDFIFENWSHFIPGDSRIPPVLAADRLPPSENTPHSRSGHHMITMPSGKILLHGGWSGTRDLADTHLYDPSTNTWLEANDDSPGPRSWHSMACDSKGNIYMLGRFDDSHGSRCDLWRYKSGIWSCICNDCSAQGGPVLVRECVLTFVESCNSLYVAGGLECRSNQNEPYRIGSSYIYDIDDDRWTAVSISSVSTLHRTGASAFYDAQTNCSIVIGGLTTDDEQLRDVVAIKHGEGHSPRVISRAPLSLGRHRSAFDRTSRLVYISVPGHSDCGMAIWCLSLNTLQWTQLVPGNTADTARIPPFVELMNRPAPGLKLPNARTDHQMVYHPGTKALYIYGGVMPGLSRKERLNDVWRVKIDFVGSPQYARTIRAAIRRQKYVEACIVTPHQMSNLEMLRHTLMTPDTRLTDAAIVALSGMAARNVTIGDIQRIYPFSVLGMPDLLITSRLALFECLLYYLDDAE</sequence>
<evidence type="ECO:0000313" key="4">
    <source>
        <dbReference type="Proteomes" id="UP000717585"/>
    </source>
</evidence>
<dbReference type="EMBL" id="JAHDYR010000038">
    <property type="protein sequence ID" value="KAG9392265.1"/>
    <property type="molecule type" value="Genomic_DNA"/>
</dbReference>
<dbReference type="Gene3D" id="2.120.10.80">
    <property type="entry name" value="Kelch-type beta propeller"/>
    <property type="match status" value="2"/>
</dbReference>
<name>A0A8J6AV06_9EUKA</name>
<organism evidence="3 4">
    <name type="scientific">Carpediemonas membranifera</name>
    <dbReference type="NCBI Taxonomy" id="201153"/>
    <lineage>
        <taxon>Eukaryota</taxon>
        <taxon>Metamonada</taxon>
        <taxon>Carpediemonas-like organisms</taxon>
        <taxon>Carpediemonas</taxon>
    </lineage>
</organism>
<dbReference type="AlphaFoldDB" id="A0A8J6AV06"/>
<feature type="domain" description="Muskelin N-terminal" evidence="2">
    <location>
        <begin position="8"/>
        <end position="176"/>
    </location>
</feature>
<dbReference type="Pfam" id="PF06588">
    <property type="entry name" value="Muskelin_N"/>
    <property type="match status" value="1"/>
</dbReference>
<dbReference type="InterPro" id="IPR006652">
    <property type="entry name" value="Kelch_1"/>
</dbReference>
<proteinExistence type="predicted"/>
<dbReference type="SUPFAM" id="SSF117281">
    <property type="entry name" value="Kelch motif"/>
    <property type="match status" value="1"/>
</dbReference>